<dbReference type="PANTHER" id="PTHR40625:SF1">
    <property type="entry name" value="AMP-ACTIVATED PROTEIN KINASE GLYCOGEN-BINDING DOMAIN-CONTAINING PROTEIN"/>
    <property type="match status" value="1"/>
</dbReference>
<accession>A0A9P8VC73</accession>
<name>A0A9P8VC73_9PEZI</name>
<evidence type="ECO:0000313" key="2">
    <source>
        <dbReference type="EMBL" id="KAH6687362.1"/>
    </source>
</evidence>
<feature type="compositionally biased region" description="Basic and acidic residues" evidence="1">
    <location>
        <begin position="163"/>
        <end position="187"/>
    </location>
</feature>
<sequence>MERDVRRDRGQWRGCYSFKDIVCDDDQGAGPKRNGGLKMGHTYYYYYELDGSYETHDHNVPSTTHCPYLPGQLVNTLEVPNEHVLRKRSASLSSMRSINFMTTNPRDKFITPRPAPRVPEFPTQRLGTAPHPPSVASSVSSDRPMSPTSSWRRLFRLRSSSRGSERGRSHELNDRCLTPDHSLEDTKSIVSSHGTRSRDISPESLRRFLVEDSPIRARTPGADERPTLSIPEDIAEENEDDDNFASSAVSALSENNLFPTCLSPPPFKRSHSDGSMPTATNSSQMTLTQYVTSTSDKVPRSPFQTRPDTELPGSRFSISSVSSAVSTGLPDDETPSFYDSHDDDDVLSSNDGDAFPFQPLSLPSARQQSLDSDREPFPGYSLPRGLDSIDKSKADVPVRYNPSGSPPLMPLGHTSLLAAPGDHGIDDFVSEMAWMVGVIHGKPN</sequence>
<keyword evidence="3" id="KW-1185">Reference proteome</keyword>
<proteinExistence type="predicted"/>
<protein>
    <submittedName>
        <fullName evidence="2">Uncharacterized protein</fullName>
    </submittedName>
</protein>
<feature type="compositionally biased region" description="Low complexity" evidence="1">
    <location>
        <begin position="314"/>
        <end position="326"/>
    </location>
</feature>
<feature type="region of interest" description="Disordered" evidence="1">
    <location>
        <begin position="104"/>
        <end position="244"/>
    </location>
</feature>
<feature type="region of interest" description="Disordered" evidence="1">
    <location>
        <begin position="262"/>
        <end position="389"/>
    </location>
</feature>
<reference evidence="2" key="1">
    <citation type="journal article" date="2021" name="Nat. Commun.">
        <title>Genetic determinants of endophytism in the Arabidopsis root mycobiome.</title>
        <authorList>
            <person name="Mesny F."/>
            <person name="Miyauchi S."/>
            <person name="Thiergart T."/>
            <person name="Pickel B."/>
            <person name="Atanasova L."/>
            <person name="Karlsson M."/>
            <person name="Huettel B."/>
            <person name="Barry K.W."/>
            <person name="Haridas S."/>
            <person name="Chen C."/>
            <person name="Bauer D."/>
            <person name="Andreopoulos W."/>
            <person name="Pangilinan J."/>
            <person name="LaButti K."/>
            <person name="Riley R."/>
            <person name="Lipzen A."/>
            <person name="Clum A."/>
            <person name="Drula E."/>
            <person name="Henrissat B."/>
            <person name="Kohler A."/>
            <person name="Grigoriev I.V."/>
            <person name="Martin F.M."/>
            <person name="Hacquard S."/>
        </authorList>
    </citation>
    <scope>NUCLEOTIDE SEQUENCE</scope>
    <source>
        <strain evidence="2">MPI-SDFR-AT-0117</strain>
    </source>
</reference>
<feature type="compositionally biased region" description="Polar residues" evidence="1">
    <location>
        <begin position="273"/>
        <end position="306"/>
    </location>
</feature>
<dbReference type="AlphaFoldDB" id="A0A9P8VC73"/>
<dbReference type="OrthoDB" id="5422351at2759"/>
<feature type="compositionally biased region" description="Basic and acidic residues" evidence="1">
    <location>
        <begin position="196"/>
        <end position="226"/>
    </location>
</feature>
<feature type="compositionally biased region" description="Low complexity" evidence="1">
    <location>
        <begin position="134"/>
        <end position="162"/>
    </location>
</feature>
<evidence type="ECO:0000313" key="3">
    <source>
        <dbReference type="Proteomes" id="UP000770015"/>
    </source>
</evidence>
<gene>
    <name evidence="2" type="ORF">F5X68DRAFT_10185</name>
</gene>
<evidence type="ECO:0000256" key="1">
    <source>
        <dbReference type="SAM" id="MobiDB-lite"/>
    </source>
</evidence>
<comment type="caution">
    <text evidence="2">The sequence shown here is derived from an EMBL/GenBank/DDBJ whole genome shotgun (WGS) entry which is preliminary data.</text>
</comment>
<dbReference type="PANTHER" id="PTHR40625">
    <property type="entry name" value="GTP-BINDING PROTEIN ESDC-RELATED"/>
    <property type="match status" value="1"/>
</dbReference>
<organism evidence="2 3">
    <name type="scientific">Plectosphaerella plurivora</name>
    <dbReference type="NCBI Taxonomy" id="936078"/>
    <lineage>
        <taxon>Eukaryota</taxon>
        <taxon>Fungi</taxon>
        <taxon>Dikarya</taxon>
        <taxon>Ascomycota</taxon>
        <taxon>Pezizomycotina</taxon>
        <taxon>Sordariomycetes</taxon>
        <taxon>Hypocreomycetidae</taxon>
        <taxon>Glomerellales</taxon>
        <taxon>Plectosphaerellaceae</taxon>
        <taxon>Plectosphaerella</taxon>
    </lineage>
</organism>
<dbReference type="Proteomes" id="UP000770015">
    <property type="component" value="Unassembled WGS sequence"/>
</dbReference>
<feature type="compositionally biased region" description="Acidic residues" evidence="1">
    <location>
        <begin position="233"/>
        <end position="243"/>
    </location>
</feature>
<dbReference type="EMBL" id="JAGSXJ010000011">
    <property type="protein sequence ID" value="KAH6687362.1"/>
    <property type="molecule type" value="Genomic_DNA"/>
</dbReference>